<dbReference type="PROSITE" id="PS51186">
    <property type="entry name" value="GNAT"/>
    <property type="match status" value="1"/>
</dbReference>
<dbReference type="AlphaFoldDB" id="A0A135HSL2"/>
<dbReference type="InterPro" id="IPR016181">
    <property type="entry name" value="Acyl_CoA_acyltransferase"/>
</dbReference>
<comment type="catalytic activity">
    <reaction evidence="3">
        <text>L-methionine sulfoximine + acetyl-CoA = N-acetyl-L-methionine sulfoximine + CoA + H(+)</text>
        <dbReference type="Rhea" id="RHEA:47660"/>
        <dbReference type="ChEBI" id="CHEBI:15378"/>
        <dbReference type="ChEBI" id="CHEBI:57287"/>
        <dbReference type="ChEBI" id="CHEBI:57288"/>
        <dbReference type="ChEBI" id="CHEBI:87826"/>
        <dbReference type="ChEBI" id="CHEBI:87827"/>
    </reaction>
</comment>
<evidence type="ECO:0000259" key="5">
    <source>
        <dbReference type="PROSITE" id="PS51186"/>
    </source>
</evidence>
<dbReference type="PANTHER" id="PTHR43072">
    <property type="entry name" value="N-ACETYLTRANSFERASE"/>
    <property type="match status" value="1"/>
</dbReference>
<accession>A0A135HSL2</accession>
<comment type="caution">
    <text evidence="6">The sequence shown here is derived from an EMBL/GenBank/DDBJ whole genome shotgun (WGS) entry which is preliminary data.</text>
</comment>
<comment type="catalytic activity">
    <reaction evidence="4">
        <text>L-methionine sulfone + acetyl-CoA = N-acetyl-L-methionine sulfone + CoA + H(+)</text>
        <dbReference type="Rhea" id="RHEA:47656"/>
        <dbReference type="ChEBI" id="CHEBI:15378"/>
        <dbReference type="ChEBI" id="CHEBI:57287"/>
        <dbReference type="ChEBI" id="CHEBI:57288"/>
        <dbReference type="ChEBI" id="CHEBI:87824"/>
        <dbReference type="ChEBI" id="CHEBI:87825"/>
    </reaction>
</comment>
<dbReference type="InterPro" id="IPR000182">
    <property type="entry name" value="GNAT_dom"/>
</dbReference>
<feature type="domain" description="N-acetyltransferase" evidence="5">
    <location>
        <begin position="2"/>
        <end position="163"/>
    </location>
</feature>
<evidence type="ECO:0000256" key="4">
    <source>
        <dbReference type="ARBA" id="ARBA00051334"/>
    </source>
</evidence>
<dbReference type="Proteomes" id="UP000070107">
    <property type="component" value="Unassembled WGS sequence"/>
</dbReference>
<protein>
    <submittedName>
        <fullName evidence="6">Acetyltransferase</fullName>
    </submittedName>
</protein>
<evidence type="ECO:0000256" key="3">
    <source>
        <dbReference type="ARBA" id="ARBA00050603"/>
    </source>
</evidence>
<dbReference type="FunFam" id="3.40.630.30:FF:000026">
    <property type="entry name" value="Phosphinothricin acetyltransferase"/>
    <property type="match status" value="1"/>
</dbReference>
<name>A0A135HSL2_9HYPH</name>
<evidence type="ECO:0000256" key="2">
    <source>
        <dbReference type="ARBA" id="ARBA00023315"/>
    </source>
</evidence>
<dbReference type="CDD" id="cd04301">
    <property type="entry name" value="NAT_SF"/>
    <property type="match status" value="1"/>
</dbReference>
<reference evidence="6 7" key="1">
    <citation type="submission" date="2015-11" db="EMBL/GenBank/DDBJ databases">
        <title>Draft genome sequence of Paramesorhizobium deserti A-3-E, a strain highly resistant to diverse beta-lactam antibiotics.</title>
        <authorList>
            <person name="Lv R."/>
            <person name="Yang X."/>
            <person name="Fang N."/>
            <person name="Guo J."/>
            <person name="Luo X."/>
            <person name="Peng F."/>
            <person name="Yang R."/>
            <person name="Cui Y."/>
            <person name="Fang C."/>
            <person name="Song Y."/>
        </authorList>
    </citation>
    <scope>NUCLEOTIDE SEQUENCE [LARGE SCALE GENOMIC DNA]</scope>
    <source>
        <strain evidence="6 7">A-3-E</strain>
    </source>
</reference>
<dbReference type="OrthoDB" id="5459937at2"/>
<dbReference type="SUPFAM" id="SSF55729">
    <property type="entry name" value="Acyl-CoA N-acyltransferases (Nat)"/>
    <property type="match status" value="1"/>
</dbReference>
<dbReference type="RefSeq" id="WP_068882981.1">
    <property type="nucleotide sequence ID" value="NZ_LNTU01000034.1"/>
</dbReference>
<dbReference type="EMBL" id="LNTU01000034">
    <property type="protein sequence ID" value="KXF76187.1"/>
    <property type="molecule type" value="Genomic_DNA"/>
</dbReference>
<dbReference type="PANTHER" id="PTHR43072:SF23">
    <property type="entry name" value="UPF0039 PROTEIN C11D3.02C"/>
    <property type="match status" value="1"/>
</dbReference>
<keyword evidence="1 6" id="KW-0808">Transferase</keyword>
<keyword evidence="2" id="KW-0012">Acyltransferase</keyword>
<dbReference type="Pfam" id="PF13420">
    <property type="entry name" value="Acetyltransf_4"/>
    <property type="match status" value="1"/>
</dbReference>
<keyword evidence="7" id="KW-1185">Reference proteome</keyword>
<organism evidence="6 7">
    <name type="scientific">Paramesorhizobium deserti</name>
    <dbReference type="NCBI Taxonomy" id="1494590"/>
    <lineage>
        <taxon>Bacteria</taxon>
        <taxon>Pseudomonadati</taxon>
        <taxon>Pseudomonadota</taxon>
        <taxon>Alphaproteobacteria</taxon>
        <taxon>Hyphomicrobiales</taxon>
        <taxon>Phyllobacteriaceae</taxon>
        <taxon>Paramesorhizobium</taxon>
    </lineage>
</organism>
<dbReference type="GO" id="GO:0016747">
    <property type="term" value="F:acyltransferase activity, transferring groups other than amino-acyl groups"/>
    <property type="evidence" value="ECO:0007669"/>
    <property type="project" value="InterPro"/>
</dbReference>
<proteinExistence type="predicted"/>
<dbReference type="STRING" id="1494590.ATN84_14900"/>
<dbReference type="Gene3D" id="3.40.630.30">
    <property type="match status" value="1"/>
</dbReference>
<evidence type="ECO:0000313" key="7">
    <source>
        <dbReference type="Proteomes" id="UP000070107"/>
    </source>
</evidence>
<evidence type="ECO:0000313" key="6">
    <source>
        <dbReference type="EMBL" id="KXF76187.1"/>
    </source>
</evidence>
<sequence>MSIIRHATEADLPAILAIYNDAVENTTAIWNETLVDLEDRRAWLKTRTTSGFPVLVAERDGQTIGYASYGAFRAFDGYRHTAELSVYVDKAARGGGIGRLLLTGLIEEAKRRGVHVLIAGIEAGNAPSVGLHASLGFTETGRLPEVGRKFDRWLDLVLMQRIL</sequence>
<evidence type="ECO:0000256" key="1">
    <source>
        <dbReference type="ARBA" id="ARBA00022679"/>
    </source>
</evidence>
<gene>
    <name evidence="6" type="ORF">ATN84_14900</name>
</gene>